<dbReference type="SUPFAM" id="SSF53448">
    <property type="entry name" value="Nucleotide-diphospho-sugar transferases"/>
    <property type="match status" value="1"/>
</dbReference>
<evidence type="ECO:0000256" key="1">
    <source>
        <dbReference type="ARBA" id="ARBA00004776"/>
    </source>
</evidence>
<comment type="pathway">
    <text evidence="1">Cell wall biogenesis; cell wall polysaccharide biosynthesis.</text>
</comment>
<evidence type="ECO:0000313" key="6">
    <source>
        <dbReference type="Proteomes" id="UP000257607"/>
    </source>
</evidence>
<evidence type="ECO:0000256" key="2">
    <source>
        <dbReference type="ARBA" id="ARBA00006739"/>
    </source>
</evidence>
<sequence length="297" mass="33456">MESKNRNICAVLVTYNRLALLKECLAALEKNENVAHIVIVNNKSTDGTADYLATLSADKFIIKNSDENLGGAGGFAHGMVMAYEQTDDQYFWIMDDDTIPNSDAAHQLLDKAALLKDDFGFLCSNVRWMDGTSCNMPMPAFEWPDKINDGLVSVSQGTFVSVFLTREIVKQYGVPTQELFIWGDDTEYTIRVSQAKSSYFVIDSVVVHKTPNNLTDITIFNDSKDRINRYFYLYRNLIYISKLYKGKGATIKLTIRHILYAFSTLGKAKDSRFKRAGAILKGTFTGLGFNPQIRRVD</sequence>
<dbReference type="AlphaFoldDB" id="A0A385AC88"/>
<dbReference type="RefSeq" id="WP_064777429.1">
    <property type="nucleotide sequence ID" value="NZ_CABIVZ010000005.1"/>
</dbReference>
<dbReference type="KEGG" id="lcv:FBA2_07930"/>
<dbReference type="Proteomes" id="UP000257607">
    <property type="component" value="Chromosome"/>
</dbReference>
<dbReference type="InterPro" id="IPR029044">
    <property type="entry name" value="Nucleotide-diphossugar_trans"/>
</dbReference>
<comment type="similarity">
    <text evidence="2">Belongs to the glycosyltransferase 2 family.</text>
</comment>
<proteinExistence type="inferred from homology"/>
<reference evidence="5 6" key="1">
    <citation type="submission" date="2018-07" db="EMBL/GenBank/DDBJ databases">
        <title>Lactobacillus curvatus genome sequence.</title>
        <authorList>
            <person name="Prechtl R."/>
        </authorList>
    </citation>
    <scope>NUCLEOTIDE SEQUENCE [LARGE SCALE GENOMIC DNA]</scope>
    <source>
        <strain evidence="5 6">TMW 1.1928</strain>
    </source>
</reference>
<gene>
    <name evidence="5" type="ORF">DT351_02460</name>
</gene>
<evidence type="ECO:0000256" key="3">
    <source>
        <dbReference type="ARBA" id="ARBA00022676"/>
    </source>
</evidence>
<keyword evidence="4 5" id="KW-0808">Transferase</keyword>
<evidence type="ECO:0000313" key="5">
    <source>
        <dbReference type="EMBL" id="AXN35282.1"/>
    </source>
</evidence>
<dbReference type="Pfam" id="PF00535">
    <property type="entry name" value="Glycos_transf_2"/>
    <property type="match status" value="1"/>
</dbReference>
<dbReference type="InterPro" id="IPR001173">
    <property type="entry name" value="Glyco_trans_2-like"/>
</dbReference>
<keyword evidence="3" id="KW-0328">Glycosyltransferase</keyword>
<dbReference type="PANTHER" id="PTHR43179:SF12">
    <property type="entry name" value="GALACTOFURANOSYLTRANSFERASE GLFT2"/>
    <property type="match status" value="1"/>
</dbReference>
<dbReference type="CDD" id="cd04185">
    <property type="entry name" value="GT_2_like_b"/>
    <property type="match status" value="1"/>
</dbReference>
<organism evidence="5 6">
    <name type="scientific">Latilactobacillus curvatus</name>
    <name type="common">Lactobacillus curvatus</name>
    <dbReference type="NCBI Taxonomy" id="28038"/>
    <lineage>
        <taxon>Bacteria</taxon>
        <taxon>Bacillati</taxon>
        <taxon>Bacillota</taxon>
        <taxon>Bacilli</taxon>
        <taxon>Lactobacillales</taxon>
        <taxon>Lactobacillaceae</taxon>
        <taxon>Latilactobacillus</taxon>
    </lineage>
</organism>
<evidence type="ECO:0000256" key="4">
    <source>
        <dbReference type="ARBA" id="ARBA00022679"/>
    </source>
</evidence>
<dbReference type="Gene3D" id="3.90.550.10">
    <property type="entry name" value="Spore Coat Polysaccharide Biosynthesis Protein SpsA, Chain A"/>
    <property type="match status" value="1"/>
</dbReference>
<protein>
    <submittedName>
        <fullName evidence="5">Glycosyltransferase</fullName>
    </submittedName>
</protein>
<dbReference type="PANTHER" id="PTHR43179">
    <property type="entry name" value="RHAMNOSYLTRANSFERASE WBBL"/>
    <property type="match status" value="1"/>
</dbReference>
<dbReference type="EMBL" id="CP031003">
    <property type="protein sequence ID" value="AXN35282.1"/>
    <property type="molecule type" value="Genomic_DNA"/>
</dbReference>
<dbReference type="GO" id="GO:0016757">
    <property type="term" value="F:glycosyltransferase activity"/>
    <property type="evidence" value="ECO:0007669"/>
    <property type="project" value="UniProtKB-KW"/>
</dbReference>
<name>A0A385AC88_LATCU</name>
<accession>A0A385AC88</accession>